<sequence>MKLHAALVAFVAAREINLKLTDYDAYSMFDPSTSDYEYDNYVANFYEQVEETRGPFGAPVKHDRGSCMICNVEGESGSEAFQNCLNEAKFIHCRNDHGNEPNHERNVCMVTERRNNNRTQLNIRCQEKEACKRDQEQNASQCREYGEKDQNGIEKASTCRKCHNYAKQALRTILQGKRGSLLFNRWMK</sequence>
<evidence type="ECO:0000313" key="1">
    <source>
        <dbReference type="EMBL" id="CBY21027.1"/>
    </source>
</evidence>
<gene>
    <name evidence="1" type="ORF">GSOID_T00008778001</name>
</gene>
<dbReference type="InParanoid" id="E4WV74"/>
<proteinExistence type="predicted"/>
<dbReference type="EMBL" id="FN653017">
    <property type="protein sequence ID" value="CBY21027.1"/>
    <property type="molecule type" value="Genomic_DNA"/>
</dbReference>
<accession>E4WV74</accession>
<keyword evidence="2" id="KW-1185">Reference proteome</keyword>
<organism evidence="1">
    <name type="scientific">Oikopleura dioica</name>
    <name type="common">Tunicate</name>
    <dbReference type="NCBI Taxonomy" id="34765"/>
    <lineage>
        <taxon>Eukaryota</taxon>
        <taxon>Metazoa</taxon>
        <taxon>Chordata</taxon>
        <taxon>Tunicata</taxon>
        <taxon>Appendicularia</taxon>
        <taxon>Copelata</taxon>
        <taxon>Oikopleuridae</taxon>
        <taxon>Oikopleura</taxon>
    </lineage>
</organism>
<dbReference type="AlphaFoldDB" id="E4WV74"/>
<evidence type="ECO:0000313" key="2">
    <source>
        <dbReference type="Proteomes" id="UP000001307"/>
    </source>
</evidence>
<name>E4WV74_OIKDI</name>
<protein>
    <submittedName>
        <fullName evidence="1">Uncharacterized protein</fullName>
    </submittedName>
</protein>
<reference evidence="1" key="1">
    <citation type="journal article" date="2010" name="Science">
        <title>Plasticity of animal genome architecture unmasked by rapid evolution of a pelagic tunicate.</title>
        <authorList>
            <person name="Denoeud F."/>
            <person name="Henriet S."/>
            <person name="Mungpakdee S."/>
            <person name="Aury J.M."/>
            <person name="Da Silva C."/>
            <person name="Brinkmann H."/>
            <person name="Mikhaleva J."/>
            <person name="Olsen L.C."/>
            <person name="Jubin C."/>
            <person name="Canestro C."/>
            <person name="Bouquet J.M."/>
            <person name="Danks G."/>
            <person name="Poulain J."/>
            <person name="Campsteijn C."/>
            <person name="Adamski M."/>
            <person name="Cross I."/>
            <person name="Yadetie F."/>
            <person name="Muffato M."/>
            <person name="Louis A."/>
            <person name="Butcher S."/>
            <person name="Tsagkogeorga G."/>
            <person name="Konrad A."/>
            <person name="Singh S."/>
            <person name="Jensen M.F."/>
            <person name="Cong E.H."/>
            <person name="Eikeseth-Otteraa H."/>
            <person name="Noel B."/>
            <person name="Anthouard V."/>
            <person name="Porcel B.M."/>
            <person name="Kachouri-Lafond R."/>
            <person name="Nishino A."/>
            <person name="Ugolini M."/>
            <person name="Chourrout P."/>
            <person name="Nishida H."/>
            <person name="Aasland R."/>
            <person name="Huzurbazar S."/>
            <person name="Westhof E."/>
            <person name="Delsuc F."/>
            <person name="Lehrach H."/>
            <person name="Reinhardt R."/>
            <person name="Weissenbach J."/>
            <person name="Roy S.W."/>
            <person name="Artiguenave F."/>
            <person name="Postlethwait J.H."/>
            <person name="Manak J.R."/>
            <person name="Thompson E.M."/>
            <person name="Jaillon O."/>
            <person name="Du Pasquier L."/>
            <person name="Boudinot P."/>
            <person name="Liberles D.A."/>
            <person name="Volff J.N."/>
            <person name="Philippe H."/>
            <person name="Lenhard B."/>
            <person name="Roest Crollius H."/>
            <person name="Wincker P."/>
            <person name="Chourrout D."/>
        </authorList>
    </citation>
    <scope>NUCLEOTIDE SEQUENCE [LARGE SCALE GENOMIC DNA]</scope>
</reference>
<dbReference type="OrthoDB" id="10449766at2759"/>
<dbReference type="Proteomes" id="UP000001307">
    <property type="component" value="Unassembled WGS sequence"/>
</dbReference>